<comment type="similarity">
    <text evidence="1">Belongs to the CDC6/cdc18 family.</text>
</comment>
<dbReference type="PANTHER" id="PTHR10763">
    <property type="entry name" value="CELL DIVISION CONTROL PROTEIN 6-RELATED"/>
    <property type="match status" value="1"/>
</dbReference>
<evidence type="ECO:0000256" key="1">
    <source>
        <dbReference type="ARBA" id="ARBA00006184"/>
    </source>
</evidence>
<dbReference type="SUPFAM" id="SSF52540">
    <property type="entry name" value="P-loop containing nucleoside triphosphate hydrolases"/>
    <property type="match status" value="1"/>
</dbReference>
<dbReference type="AlphaFoldDB" id="A0A075I4A9"/>
<dbReference type="Gene3D" id="1.10.8.60">
    <property type="match status" value="1"/>
</dbReference>
<dbReference type="Pfam" id="PF13401">
    <property type="entry name" value="AAA_22"/>
    <property type="match status" value="1"/>
</dbReference>
<dbReference type="PANTHER" id="PTHR10763:SF26">
    <property type="entry name" value="CELL DIVISION CONTROL PROTEIN 6 HOMOLOG"/>
    <property type="match status" value="1"/>
</dbReference>
<dbReference type="GO" id="GO:0016887">
    <property type="term" value="F:ATP hydrolysis activity"/>
    <property type="evidence" value="ECO:0007669"/>
    <property type="project" value="InterPro"/>
</dbReference>
<dbReference type="InterPro" id="IPR049945">
    <property type="entry name" value="AAA_22"/>
</dbReference>
<keyword evidence="3" id="KW-0132">Cell division</keyword>
<name>A0A075I4A9_9ARCH</name>
<dbReference type="InterPro" id="IPR027417">
    <property type="entry name" value="P-loop_NTPase"/>
</dbReference>
<dbReference type="InterPro" id="IPR050311">
    <property type="entry name" value="ORC1/CDC6"/>
</dbReference>
<keyword evidence="3" id="KW-0131">Cell cycle</keyword>
<organism evidence="3">
    <name type="scientific">uncultured marine thaumarchaeote SAT1000_10_C05</name>
    <dbReference type="NCBI Taxonomy" id="1456372"/>
    <lineage>
        <taxon>Archaea</taxon>
        <taxon>Nitrososphaerota</taxon>
        <taxon>environmental samples</taxon>
    </lineage>
</organism>
<protein>
    <submittedName>
        <fullName evidence="3">Cell division control protein 6 family protein (Cdc6A)</fullName>
    </submittedName>
</protein>
<accession>A0A075I4A9</accession>
<reference evidence="3" key="1">
    <citation type="journal article" date="2014" name="Genome Biol. Evol.">
        <title>Pangenome evidence for extensive interdomain horizontal transfer affecting lineage core and shell genes in uncultured planktonic thaumarchaeota and euryarchaeota.</title>
        <authorList>
            <person name="Deschamps P."/>
            <person name="Zivanovic Y."/>
            <person name="Moreira D."/>
            <person name="Rodriguez-Valera F."/>
            <person name="Lopez-Garcia P."/>
        </authorList>
    </citation>
    <scope>NUCLEOTIDE SEQUENCE</scope>
</reference>
<sequence length="154" mass="17650">MSITTLDPVERLLDNVEQGNSIIKNPNVLRHDYIPKRILHRDKQQELVTQSLIPLYKKSIPPNLLVYGKPGTGKTLVVKKVLNQIQNRVDKNSYRIKIATTNAKDQSNLYNVLVDLGRQLGLKPKRHRTTNFGYQVQDCQSVKSLIAFFTLLKK</sequence>
<gene>
    <name evidence="3" type="primary">cdc6A</name>
</gene>
<evidence type="ECO:0000313" key="3">
    <source>
        <dbReference type="EMBL" id="AIF22675.1"/>
    </source>
</evidence>
<dbReference type="Gene3D" id="3.40.50.300">
    <property type="entry name" value="P-loop containing nucleotide triphosphate hydrolases"/>
    <property type="match status" value="1"/>
</dbReference>
<dbReference type="GO" id="GO:0051301">
    <property type="term" value="P:cell division"/>
    <property type="evidence" value="ECO:0007669"/>
    <property type="project" value="UniProtKB-KW"/>
</dbReference>
<proteinExistence type="inferred from homology"/>
<dbReference type="EMBL" id="KF901214">
    <property type="protein sequence ID" value="AIF22675.1"/>
    <property type="molecule type" value="Genomic_DNA"/>
</dbReference>
<feature type="domain" description="ORC1/DEAH AAA+ ATPase" evidence="2">
    <location>
        <begin position="64"/>
        <end position="137"/>
    </location>
</feature>
<evidence type="ECO:0000259" key="2">
    <source>
        <dbReference type="Pfam" id="PF13401"/>
    </source>
</evidence>